<evidence type="ECO:0000313" key="2">
    <source>
        <dbReference type="EMBL" id="KAA8707644.1"/>
    </source>
</evidence>
<feature type="domain" description="Glycosyltransferase 2-like" evidence="1">
    <location>
        <begin position="17"/>
        <end position="120"/>
    </location>
</feature>
<dbReference type="Gene3D" id="3.90.550.10">
    <property type="entry name" value="Spore Coat Polysaccharide Biosynthesis Protein SpsA, Chain A"/>
    <property type="match status" value="1"/>
</dbReference>
<reference evidence="2 3" key="1">
    <citation type="submission" date="2019-09" db="EMBL/GenBank/DDBJ databases">
        <title>Draft genome sequence of various Type strains from the CCUG.</title>
        <authorList>
            <person name="Pineiro-Iglesias B."/>
            <person name="Tunovic T."/>
            <person name="Unosson C."/>
            <person name="Inganas E."/>
            <person name="Ohlen M."/>
            <person name="Cardew S."/>
            <person name="Jensie-Markopoulos S."/>
            <person name="Salva-Serra F."/>
            <person name="Jaen-Luchoro D."/>
            <person name="Karlsson R."/>
            <person name="Svensson-Stadler L."/>
            <person name="Chun J."/>
            <person name="Moore E."/>
        </authorList>
    </citation>
    <scope>NUCLEOTIDE SEQUENCE [LARGE SCALE GENOMIC DNA]</scope>
    <source>
        <strain evidence="2 3">CCUG 32756T</strain>
    </source>
</reference>
<name>A0A5M9QG37_9HELI</name>
<evidence type="ECO:0000259" key="1">
    <source>
        <dbReference type="Pfam" id="PF00535"/>
    </source>
</evidence>
<dbReference type="SUPFAM" id="SSF53448">
    <property type="entry name" value="Nucleotide-diphospho-sugar transferases"/>
    <property type="match status" value="1"/>
</dbReference>
<dbReference type="PANTHER" id="PTHR43685:SF2">
    <property type="entry name" value="GLYCOSYLTRANSFERASE 2-LIKE DOMAIN-CONTAINING PROTEIN"/>
    <property type="match status" value="1"/>
</dbReference>
<accession>A0A5M9QG37</accession>
<dbReference type="Proteomes" id="UP000323707">
    <property type="component" value="Unassembled WGS sequence"/>
</dbReference>
<dbReference type="AlphaFoldDB" id="A0A5M9QG37"/>
<dbReference type="InterPro" id="IPR001173">
    <property type="entry name" value="Glyco_trans_2-like"/>
</dbReference>
<dbReference type="GO" id="GO:0016740">
    <property type="term" value="F:transferase activity"/>
    <property type="evidence" value="ECO:0007669"/>
    <property type="project" value="UniProtKB-KW"/>
</dbReference>
<evidence type="ECO:0000313" key="3">
    <source>
        <dbReference type="Proteomes" id="UP000323707"/>
    </source>
</evidence>
<sequence>MIRAFTPQGHALRPFISIIIPVYNVESTIARCLDSCINQSLHNIEMIIVDDCGSDSSIQIAQRYAKQDSRIHIVHNATNLGLFSTRIAGERVARGEYILPLDSDDYIEPHTCKRLYRLVHNLADSTPLEQLTLLANEKASKNAIGGGAAHNQPNRQHYAA</sequence>
<gene>
    <name evidence="2" type="ORF">F4V45_07140</name>
</gene>
<proteinExistence type="predicted"/>
<keyword evidence="2" id="KW-0808">Transferase</keyword>
<dbReference type="InterPro" id="IPR050834">
    <property type="entry name" value="Glycosyltransf_2"/>
</dbReference>
<dbReference type="Pfam" id="PF00535">
    <property type="entry name" value="Glycos_transf_2"/>
    <property type="match status" value="1"/>
</dbReference>
<comment type="caution">
    <text evidence="2">The sequence shown here is derived from an EMBL/GenBank/DDBJ whole genome shotgun (WGS) entry which is preliminary data.</text>
</comment>
<dbReference type="PANTHER" id="PTHR43685">
    <property type="entry name" value="GLYCOSYLTRANSFERASE"/>
    <property type="match status" value="1"/>
</dbReference>
<dbReference type="EMBL" id="VXKE01000021">
    <property type="protein sequence ID" value="KAA8707644.1"/>
    <property type="molecule type" value="Genomic_DNA"/>
</dbReference>
<dbReference type="CDD" id="cd00761">
    <property type="entry name" value="Glyco_tranf_GTA_type"/>
    <property type="match status" value="1"/>
</dbReference>
<organism evidence="2 3">
    <name type="scientific">Helicobacter canis</name>
    <dbReference type="NCBI Taxonomy" id="29419"/>
    <lineage>
        <taxon>Bacteria</taxon>
        <taxon>Pseudomonadati</taxon>
        <taxon>Campylobacterota</taxon>
        <taxon>Epsilonproteobacteria</taxon>
        <taxon>Campylobacterales</taxon>
        <taxon>Helicobacteraceae</taxon>
        <taxon>Helicobacter</taxon>
    </lineage>
</organism>
<protein>
    <submittedName>
        <fullName evidence="2">Glycosyltransferase family 2 protein</fullName>
    </submittedName>
</protein>
<dbReference type="InterPro" id="IPR029044">
    <property type="entry name" value="Nucleotide-diphossugar_trans"/>
</dbReference>